<reference evidence="3 4" key="1">
    <citation type="submission" date="2016-01" db="EMBL/GenBank/DDBJ databases">
        <title>Highly variable Streptococcus oralis are common among viridans streptococci isolated from primates.</title>
        <authorList>
            <person name="Denapaite D."/>
            <person name="Rieger M."/>
            <person name="Koendgen S."/>
            <person name="Brueckner R."/>
            <person name="Ochigava I."/>
            <person name="Kappeler P."/>
            <person name="Maetz-Rensing K."/>
            <person name="Leendertz F."/>
            <person name="Hakenbeck R."/>
        </authorList>
    </citation>
    <scope>NUCLEOTIDE SEQUENCE [LARGE SCALE GENOMIC DNA]</scope>
    <source>
        <strain evidence="3 4">DD14</strain>
    </source>
</reference>
<evidence type="ECO:0000256" key="1">
    <source>
        <dbReference type="ARBA" id="ARBA00004328"/>
    </source>
</evidence>
<dbReference type="Proteomes" id="UP000070497">
    <property type="component" value="Unassembled WGS sequence"/>
</dbReference>
<dbReference type="EMBL" id="LQRI01000156">
    <property type="protein sequence ID" value="KXT81643.1"/>
    <property type="molecule type" value="Genomic_DNA"/>
</dbReference>
<dbReference type="AlphaFoldDB" id="A0A139P0K8"/>
<proteinExistence type="predicted"/>
<evidence type="ECO:0000313" key="4">
    <source>
        <dbReference type="Proteomes" id="UP000070497"/>
    </source>
</evidence>
<organism evidence="3 4">
    <name type="scientific">Streptococcus oralis</name>
    <dbReference type="NCBI Taxonomy" id="1303"/>
    <lineage>
        <taxon>Bacteria</taxon>
        <taxon>Bacillati</taxon>
        <taxon>Bacillota</taxon>
        <taxon>Bacilli</taxon>
        <taxon>Lactobacillales</taxon>
        <taxon>Streptococcaceae</taxon>
        <taxon>Streptococcus</taxon>
    </lineage>
</organism>
<dbReference type="SUPFAM" id="SSF56563">
    <property type="entry name" value="Major capsid protein gp5"/>
    <property type="match status" value="1"/>
</dbReference>
<dbReference type="InterPro" id="IPR054612">
    <property type="entry name" value="Phage_capsid-like_C"/>
</dbReference>
<name>A0A139P0K8_STROR</name>
<dbReference type="RefSeq" id="WP_252897248.1">
    <property type="nucleotide sequence ID" value="NZ_KQ969337.1"/>
</dbReference>
<gene>
    <name evidence="3" type="ORF">SORDD14_01148</name>
</gene>
<accession>A0A139P0K8</accession>
<dbReference type="PATRIC" id="fig|1303.77.peg.1286"/>
<sequence length="302" mass="35016">MTTNLVKQKENLEAYIRSTGYNTRGMNIENNHVLIEKPILDSYEDEHQRKELVDLVNVIETRTRGGKYEVTDFESDSLQEVSENSVERTEADKKKTISVDYLVKLFSGKLDFSQEQLDDGQYNLTDFLGKKIIKLKRRTRNREIGKILQTAKVQTATSMDDLKSIVSLINPERNVSMVVSQSLFSVLEKMKDTSGNYLLKVDKETGTSETFFVDNFLIVDDTTLGNKGDKKGFIGDLENFVTLFDRKKDTLSWVNANDYFGKRLILHTRFDVKKLKKIVVTLFNGTRRKKWILIKYLKHWMI</sequence>
<evidence type="ECO:0000313" key="3">
    <source>
        <dbReference type="EMBL" id="KXT81643.1"/>
    </source>
</evidence>
<feature type="domain" description="Phage capsid-like C-terminal" evidence="2">
    <location>
        <begin position="48"/>
        <end position="254"/>
    </location>
</feature>
<dbReference type="Pfam" id="PF05065">
    <property type="entry name" value="Phage_capsid"/>
    <property type="match status" value="1"/>
</dbReference>
<dbReference type="InterPro" id="IPR024455">
    <property type="entry name" value="Phage_capsid"/>
</dbReference>
<dbReference type="NCBIfam" id="TIGR01554">
    <property type="entry name" value="major_cap_HK97"/>
    <property type="match status" value="1"/>
</dbReference>
<evidence type="ECO:0000259" key="2">
    <source>
        <dbReference type="Pfam" id="PF05065"/>
    </source>
</evidence>
<protein>
    <submittedName>
        <fullName evidence="3">Phage capsid protein</fullName>
    </submittedName>
</protein>
<comment type="caution">
    <text evidence="3">The sequence shown here is derived from an EMBL/GenBank/DDBJ whole genome shotgun (WGS) entry which is preliminary data.</text>
</comment>
<comment type="subcellular location">
    <subcellularLocation>
        <location evidence="1">Virion</location>
    </subcellularLocation>
</comment>